<dbReference type="EMBL" id="QUAK01000194">
    <property type="protein sequence ID" value="RFU83590.1"/>
    <property type="molecule type" value="Genomic_DNA"/>
</dbReference>
<comment type="caution">
    <text evidence="2">The sequence shown here is derived from an EMBL/GenBank/DDBJ whole genome shotgun (WGS) entry which is preliminary data.</text>
</comment>
<dbReference type="OrthoDB" id="3538573at2"/>
<evidence type="ECO:0000256" key="1">
    <source>
        <dbReference type="SAM" id="MobiDB-lite"/>
    </source>
</evidence>
<proteinExistence type="predicted"/>
<protein>
    <submittedName>
        <fullName evidence="2">Uncharacterized protein</fullName>
    </submittedName>
</protein>
<evidence type="ECO:0000313" key="3">
    <source>
        <dbReference type="Proteomes" id="UP000263094"/>
    </source>
</evidence>
<dbReference type="AlphaFoldDB" id="A0A372LYZ4"/>
<accession>A0A372LYZ4</accession>
<evidence type="ECO:0000313" key="2">
    <source>
        <dbReference type="EMBL" id="RFU83590.1"/>
    </source>
</evidence>
<sequence length="188" mass="20923">MSRHKPNKPRRERPAPERDSVWVESDVTSDGVYVVAVRYGMDCVRSLNRSEAYDHAGAVLAAAQRAEHDCAVARQLMKITGLALDEVALMIRELRADRPPLDAAALAPLWLEPGINQETRPFLVLHADGQQVGQWTVGDARQHALYVLEALEAADLDAAYLRYLVGKIGIDDNRARQAIGDLANYRQR</sequence>
<organism evidence="2 3">
    <name type="scientific">Streptomyces triticagri</name>
    <dbReference type="NCBI Taxonomy" id="2293568"/>
    <lineage>
        <taxon>Bacteria</taxon>
        <taxon>Bacillati</taxon>
        <taxon>Actinomycetota</taxon>
        <taxon>Actinomycetes</taxon>
        <taxon>Kitasatosporales</taxon>
        <taxon>Streptomycetaceae</taxon>
        <taxon>Streptomyces</taxon>
    </lineage>
</organism>
<name>A0A372LYZ4_9ACTN</name>
<feature type="compositionally biased region" description="Basic and acidic residues" evidence="1">
    <location>
        <begin position="12"/>
        <end position="21"/>
    </location>
</feature>
<reference evidence="2 3" key="1">
    <citation type="submission" date="2018-08" db="EMBL/GenBank/DDBJ databases">
        <title>Isolation, diversity and antifungal activity of Actinobacteria from wheat.</title>
        <authorList>
            <person name="Han C."/>
        </authorList>
    </citation>
    <scope>NUCLEOTIDE SEQUENCE [LARGE SCALE GENOMIC DNA]</scope>
    <source>
        <strain evidence="2 3">NEAU-YY421</strain>
    </source>
</reference>
<keyword evidence="3" id="KW-1185">Reference proteome</keyword>
<dbReference type="RefSeq" id="WP_128558746.1">
    <property type="nucleotide sequence ID" value="NZ_QUAK01000194.1"/>
</dbReference>
<gene>
    <name evidence="2" type="ORF">DY218_27160</name>
</gene>
<dbReference type="Proteomes" id="UP000263094">
    <property type="component" value="Unassembled WGS sequence"/>
</dbReference>
<feature type="compositionally biased region" description="Basic residues" evidence="1">
    <location>
        <begin position="1"/>
        <end position="11"/>
    </location>
</feature>
<feature type="region of interest" description="Disordered" evidence="1">
    <location>
        <begin position="1"/>
        <end position="21"/>
    </location>
</feature>